<evidence type="ECO:0000313" key="4">
    <source>
        <dbReference type="Proteomes" id="UP001159427"/>
    </source>
</evidence>
<dbReference type="Pfam" id="PF09588">
    <property type="entry name" value="YqaJ"/>
    <property type="match status" value="1"/>
</dbReference>
<dbReference type="SUPFAM" id="SSF52980">
    <property type="entry name" value="Restriction endonuclease-like"/>
    <property type="match status" value="1"/>
</dbReference>
<evidence type="ECO:0000259" key="2">
    <source>
        <dbReference type="Pfam" id="PF09588"/>
    </source>
</evidence>
<dbReference type="PANTHER" id="PTHR47526:SF3">
    <property type="entry name" value="PHD-TYPE DOMAIN-CONTAINING PROTEIN"/>
    <property type="match status" value="1"/>
</dbReference>
<keyword evidence="4" id="KW-1185">Reference proteome</keyword>
<gene>
    <name evidence="3" type="ORF">PEVE_00008364</name>
</gene>
<dbReference type="PANTHER" id="PTHR47526">
    <property type="entry name" value="ATP-DEPENDENT DNA HELICASE"/>
    <property type="match status" value="1"/>
</dbReference>
<feature type="region of interest" description="Disordered" evidence="1">
    <location>
        <begin position="507"/>
        <end position="573"/>
    </location>
</feature>
<name>A0ABN8LXR2_9CNID</name>
<dbReference type="InterPro" id="IPR011335">
    <property type="entry name" value="Restrct_endonuc-II-like"/>
</dbReference>
<dbReference type="CDD" id="cd22343">
    <property type="entry name" value="PDDEXK_lambda_exonuclease-like"/>
    <property type="match status" value="1"/>
</dbReference>
<dbReference type="InterPro" id="IPR019080">
    <property type="entry name" value="YqaJ_viral_recombinase"/>
</dbReference>
<feature type="non-terminal residue" evidence="3">
    <location>
        <position position="573"/>
    </location>
</feature>
<dbReference type="Gene3D" id="3.90.320.10">
    <property type="match status" value="1"/>
</dbReference>
<reference evidence="3 4" key="1">
    <citation type="submission" date="2022-05" db="EMBL/GenBank/DDBJ databases">
        <authorList>
            <consortium name="Genoscope - CEA"/>
            <person name="William W."/>
        </authorList>
    </citation>
    <scope>NUCLEOTIDE SEQUENCE [LARGE SCALE GENOMIC DNA]</scope>
</reference>
<dbReference type="EMBL" id="CALNXI010000157">
    <property type="protein sequence ID" value="CAH3020708.1"/>
    <property type="molecule type" value="Genomic_DNA"/>
</dbReference>
<sequence>SGNHHTLDPSIDDGKWFSAKVLKENAKLQANCSLSSLPFVPSTGWRAFPSQNIPLLFNYGHVHYYALESVEDINGREEIEDGLGHMTDKPLKNGRKYVDSGFVHDMMDTVNCERYFVRAHVWPSMRTEFPHNVVVVVSVNSGAVLHASCEPCRASSLGRCSHVVAVLFSVLDYVKKHGPLLAKPCTSEECSWNKGKKRNKNPGRISEAKYSSKKKLATLPVIDFDPRPLKYREVTAIHVNGFLSALQALSKENEGISMWETQLQFTYKDYNLECERVEVLLEKVSALHENLKPESVMEIPGTEQQIRSEKWFSERWCRLTASKCLSAFKVGKLSYWMRYGLESEPKAIEKYESTTNLKVYHSGLWVNPKFPFVGCSPDGLVGNDTVIEIKALKILKQYSVEAVTSPTSPVPKSVLSRQCFKVENGKLILKLSHAYYYQCQQILLVTGRENCDFILHAASGPDSVQRIPRDEPLIEKILSYLTALWMRVIATEIFEMRVPRNPLPFVLPPSGSPDGGLDPEDLTTCTSSTQPDDSMEPVVPFESASPSNVTDPASPAAETTASDLPASSNDSKQ</sequence>
<dbReference type="InterPro" id="IPR011604">
    <property type="entry name" value="PDDEXK-like_dom_sf"/>
</dbReference>
<protein>
    <recommendedName>
        <fullName evidence="2">YqaJ viral recombinase domain-containing protein</fullName>
    </recommendedName>
</protein>
<comment type="caution">
    <text evidence="3">The sequence shown here is derived from an EMBL/GenBank/DDBJ whole genome shotgun (WGS) entry which is preliminary data.</text>
</comment>
<evidence type="ECO:0000313" key="3">
    <source>
        <dbReference type="EMBL" id="CAH3020708.1"/>
    </source>
</evidence>
<dbReference type="Proteomes" id="UP001159427">
    <property type="component" value="Unassembled WGS sequence"/>
</dbReference>
<proteinExistence type="predicted"/>
<evidence type="ECO:0000256" key="1">
    <source>
        <dbReference type="SAM" id="MobiDB-lite"/>
    </source>
</evidence>
<feature type="compositionally biased region" description="Polar residues" evidence="1">
    <location>
        <begin position="544"/>
        <end position="573"/>
    </location>
</feature>
<accession>A0ABN8LXR2</accession>
<feature type="domain" description="YqaJ viral recombinase" evidence="2">
    <location>
        <begin position="321"/>
        <end position="449"/>
    </location>
</feature>
<organism evidence="3 4">
    <name type="scientific">Porites evermanni</name>
    <dbReference type="NCBI Taxonomy" id="104178"/>
    <lineage>
        <taxon>Eukaryota</taxon>
        <taxon>Metazoa</taxon>
        <taxon>Cnidaria</taxon>
        <taxon>Anthozoa</taxon>
        <taxon>Hexacorallia</taxon>
        <taxon>Scleractinia</taxon>
        <taxon>Fungiina</taxon>
        <taxon>Poritidae</taxon>
        <taxon>Porites</taxon>
    </lineage>
</organism>
<feature type="non-terminal residue" evidence="3">
    <location>
        <position position="1"/>
    </location>
</feature>
<feature type="compositionally biased region" description="Polar residues" evidence="1">
    <location>
        <begin position="523"/>
        <end position="532"/>
    </location>
</feature>